<keyword evidence="1" id="KW-0378">Hydrolase</keyword>
<dbReference type="AlphaFoldDB" id="A0A2T2NMS9"/>
<dbReference type="Pfam" id="PF07859">
    <property type="entry name" value="Abhydrolase_3"/>
    <property type="match status" value="1"/>
</dbReference>
<dbReference type="GO" id="GO:0016787">
    <property type="term" value="F:hydrolase activity"/>
    <property type="evidence" value="ECO:0007669"/>
    <property type="project" value="UniProtKB-KW"/>
</dbReference>
<feature type="domain" description="Alpha/beta hydrolase fold-3" evidence="2">
    <location>
        <begin position="164"/>
        <end position="405"/>
    </location>
</feature>
<dbReference type="PANTHER" id="PTHR48081:SF25">
    <property type="entry name" value="PUTATIVE (AFU_ORTHOLOGUE AFUA_3G11560)-RELATED"/>
    <property type="match status" value="1"/>
</dbReference>
<protein>
    <recommendedName>
        <fullName evidence="2">Alpha/beta hydrolase fold-3 domain-containing protein</fullName>
    </recommendedName>
</protein>
<dbReference type="Proteomes" id="UP000240883">
    <property type="component" value="Unassembled WGS sequence"/>
</dbReference>
<reference evidence="3 4" key="1">
    <citation type="journal article" date="2018" name="Front. Microbiol.">
        <title>Genome-Wide Analysis of Corynespora cassiicola Leaf Fall Disease Putative Effectors.</title>
        <authorList>
            <person name="Lopez D."/>
            <person name="Ribeiro S."/>
            <person name="Label P."/>
            <person name="Fumanal B."/>
            <person name="Venisse J.S."/>
            <person name="Kohler A."/>
            <person name="de Oliveira R.R."/>
            <person name="Labutti K."/>
            <person name="Lipzen A."/>
            <person name="Lail K."/>
            <person name="Bauer D."/>
            <person name="Ohm R.A."/>
            <person name="Barry K.W."/>
            <person name="Spatafora J."/>
            <person name="Grigoriev I.V."/>
            <person name="Martin F.M."/>
            <person name="Pujade-Renaud V."/>
        </authorList>
    </citation>
    <scope>NUCLEOTIDE SEQUENCE [LARGE SCALE GENOMIC DNA]</scope>
    <source>
        <strain evidence="3 4">Philippines</strain>
    </source>
</reference>
<sequence length="493" mass="54145">MESSPSALLKLLVPKTPFILKTALWHTLYLSDTSSKWDLRTELTIKILRNMLGPDSPSSSITKQQRLTTKDPGVKGKVWVSKVQFPADEDGEGGLRDVLFNAIEAMKGDASAAADYTKPPVLPLEAEWTGYRAGVPDNEPEPTNLSEKEKFEHLMKETTSKVTLLYLHGGAMYLLDPATYRPITSRLAKESGGRVLSVRYRLSPQHPFPAALLDALTAYLSLLYPPAGSPHAPVPADEIVFGGDSAGGTACTALLQLLLHLRRSAPPGQAPKVRFHGHDVEVPLPAGLALTSPWLDITRGLPSIEGLAHFDYLPPPSHTAGMRFPPCEAWPEKPPRAEIYCEGSALVHPLVSPLAARDWTDCPPLFISVGQEMLRDEDTVLAQRVARQGGVVVWREFEAMPHCFAMMLEALPSAKIHCEEYGRFCKEAVEGKAESSGEIVAAKTMDKSEVDVKNLTELTDDKVDEYMQLAKERIIKRFVERSGDPSAQARPML</sequence>
<accession>A0A2T2NMS9</accession>
<organism evidence="3 4">
    <name type="scientific">Corynespora cassiicola Philippines</name>
    <dbReference type="NCBI Taxonomy" id="1448308"/>
    <lineage>
        <taxon>Eukaryota</taxon>
        <taxon>Fungi</taxon>
        <taxon>Dikarya</taxon>
        <taxon>Ascomycota</taxon>
        <taxon>Pezizomycotina</taxon>
        <taxon>Dothideomycetes</taxon>
        <taxon>Pleosporomycetidae</taxon>
        <taxon>Pleosporales</taxon>
        <taxon>Corynesporascaceae</taxon>
        <taxon>Corynespora</taxon>
    </lineage>
</organism>
<evidence type="ECO:0000259" key="2">
    <source>
        <dbReference type="Pfam" id="PF07859"/>
    </source>
</evidence>
<dbReference type="EMBL" id="KZ678135">
    <property type="protein sequence ID" value="PSN66741.1"/>
    <property type="molecule type" value="Genomic_DNA"/>
</dbReference>
<dbReference type="InterPro" id="IPR013094">
    <property type="entry name" value="AB_hydrolase_3"/>
</dbReference>
<evidence type="ECO:0000313" key="4">
    <source>
        <dbReference type="Proteomes" id="UP000240883"/>
    </source>
</evidence>
<dbReference type="InterPro" id="IPR029058">
    <property type="entry name" value="AB_hydrolase_fold"/>
</dbReference>
<dbReference type="Gene3D" id="3.40.50.1820">
    <property type="entry name" value="alpha/beta hydrolase"/>
    <property type="match status" value="1"/>
</dbReference>
<dbReference type="SUPFAM" id="SSF53474">
    <property type="entry name" value="alpha/beta-Hydrolases"/>
    <property type="match status" value="1"/>
</dbReference>
<evidence type="ECO:0000313" key="3">
    <source>
        <dbReference type="EMBL" id="PSN66741.1"/>
    </source>
</evidence>
<dbReference type="OrthoDB" id="5354320at2759"/>
<dbReference type="InterPro" id="IPR050300">
    <property type="entry name" value="GDXG_lipolytic_enzyme"/>
</dbReference>
<proteinExistence type="predicted"/>
<dbReference type="STRING" id="1448308.A0A2T2NMS9"/>
<gene>
    <name evidence="3" type="ORF">BS50DRAFT_372658</name>
</gene>
<name>A0A2T2NMS9_CORCC</name>
<dbReference type="PANTHER" id="PTHR48081">
    <property type="entry name" value="AB HYDROLASE SUPERFAMILY PROTEIN C4A8.06C"/>
    <property type="match status" value="1"/>
</dbReference>
<keyword evidence="4" id="KW-1185">Reference proteome</keyword>
<evidence type="ECO:0000256" key="1">
    <source>
        <dbReference type="ARBA" id="ARBA00022801"/>
    </source>
</evidence>